<dbReference type="Pfam" id="PF03372">
    <property type="entry name" value="Exo_endo_phos"/>
    <property type="match status" value="1"/>
</dbReference>
<keyword evidence="3" id="KW-0255">Endonuclease</keyword>
<dbReference type="RefSeq" id="WP_119437917.1">
    <property type="nucleotide sequence ID" value="NZ_QWGR01000005.1"/>
</dbReference>
<dbReference type="InterPro" id="IPR050410">
    <property type="entry name" value="CCR4/nocturin_mRNA_transcr"/>
</dbReference>
<dbReference type="InterPro" id="IPR036691">
    <property type="entry name" value="Endo/exonu/phosph_ase_sf"/>
</dbReference>
<comment type="caution">
    <text evidence="3">The sequence shown here is derived from an EMBL/GenBank/DDBJ whole genome shotgun (WGS) entry which is preliminary data.</text>
</comment>
<name>A0A399T1W2_9BACT</name>
<evidence type="ECO:0000313" key="4">
    <source>
        <dbReference type="Proteomes" id="UP000265926"/>
    </source>
</evidence>
<dbReference type="InterPro" id="IPR005135">
    <property type="entry name" value="Endo/exonuclease/phosphatase"/>
</dbReference>
<accession>A0A399T1W2</accession>
<feature type="domain" description="Endonuclease/exonuclease/phosphatase" evidence="2">
    <location>
        <begin position="52"/>
        <end position="295"/>
    </location>
</feature>
<organism evidence="3 4">
    <name type="scientific">Maribellus luteus</name>
    <dbReference type="NCBI Taxonomy" id="2305463"/>
    <lineage>
        <taxon>Bacteria</taxon>
        <taxon>Pseudomonadati</taxon>
        <taxon>Bacteroidota</taxon>
        <taxon>Bacteroidia</taxon>
        <taxon>Marinilabiliales</taxon>
        <taxon>Prolixibacteraceae</taxon>
        <taxon>Maribellus</taxon>
    </lineage>
</organism>
<keyword evidence="3" id="KW-0269">Exonuclease</keyword>
<dbReference type="EMBL" id="QWGR01000005">
    <property type="protein sequence ID" value="RIJ48187.1"/>
    <property type="molecule type" value="Genomic_DNA"/>
</dbReference>
<keyword evidence="4" id="KW-1185">Reference proteome</keyword>
<keyword evidence="3" id="KW-0540">Nuclease</keyword>
<keyword evidence="1" id="KW-0732">Signal</keyword>
<feature type="chain" id="PRO_5017479103" evidence="1">
    <location>
        <begin position="22"/>
        <end position="306"/>
    </location>
</feature>
<dbReference type="Proteomes" id="UP000265926">
    <property type="component" value="Unassembled WGS sequence"/>
</dbReference>
<dbReference type="GO" id="GO:0000175">
    <property type="term" value="F:3'-5'-RNA exonuclease activity"/>
    <property type="evidence" value="ECO:0007669"/>
    <property type="project" value="TreeGrafter"/>
</dbReference>
<evidence type="ECO:0000259" key="2">
    <source>
        <dbReference type="Pfam" id="PF03372"/>
    </source>
</evidence>
<proteinExistence type="predicted"/>
<dbReference type="PANTHER" id="PTHR12121:SF36">
    <property type="entry name" value="ENDONUCLEASE_EXONUCLEASE_PHOSPHATASE DOMAIN-CONTAINING PROTEIN"/>
    <property type="match status" value="1"/>
</dbReference>
<dbReference type="OrthoDB" id="9793162at2"/>
<dbReference type="CDD" id="cd09083">
    <property type="entry name" value="EEP-1"/>
    <property type="match status" value="1"/>
</dbReference>
<protein>
    <submittedName>
        <fullName evidence="3">Endonuclease/exonuclease/phosphatase family protein</fullName>
    </submittedName>
</protein>
<gene>
    <name evidence="3" type="ORF">D1614_10665</name>
</gene>
<dbReference type="AlphaFoldDB" id="A0A399T1W2"/>
<dbReference type="PANTHER" id="PTHR12121">
    <property type="entry name" value="CARBON CATABOLITE REPRESSOR PROTEIN 4"/>
    <property type="match status" value="1"/>
</dbReference>
<feature type="signal peptide" evidence="1">
    <location>
        <begin position="1"/>
        <end position="21"/>
    </location>
</feature>
<reference evidence="3 4" key="1">
    <citation type="submission" date="2018-08" db="EMBL/GenBank/DDBJ databases">
        <title>Pallidiluteibacterium maritimus gen. nov., sp. nov., isolated from coastal sediment.</title>
        <authorList>
            <person name="Zhou L.Y."/>
        </authorList>
    </citation>
    <scope>NUCLEOTIDE SEQUENCE [LARGE SCALE GENOMIC DNA]</scope>
    <source>
        <strain evidence="3 4">XSD2</strain>
    </source>
</reference>
<evidence type="ECO:0000256" key="1">
    <source>
        <dbReference type="SAM" id="SignalP"/>
    </source>
</evidence>
<dbReference type="Gene3D" id="3.60.10.10">
    <property type="entry name" value="Endonuclease/exonuclease/phosphatase"/>
    <property type="match status" value="1"/>
</dbReference>
<dbReference type="SUPFAM" id="SSF56219">
    <property type="entry name" value="DNase I-like"/>
    <property type="match status" value="1"/>
</dbReference>
<sequence length="306" mass="34804">MKQILWALLVLFMVGAQQVKAEELTVASFNIRYHNASDSVKGNGWKQRCPVICDLIRFNDFEIFGAQEVLHDQLLDMLAGLPGYDYVGVGRDDGKTKGEYAPVFYQKDKFKVLESGNFWLSEITDRPNKGWDAALPRICTWVKFKDRENGFEFYFFNLHMDHIGVEARKNSAKLVLKKITEMCGDKPVILTGDFNVDQHSPNYAVLAGSDLLNDAYEAAKVRYALNGTFNNFKPDMFTGSRIDHVFVSPGFGVERYGVLTDTYRTEIAESKSEKSGNFPQEVSLRKYEARTPSDHYPVKVVLSFDK</sequence>
<dbReference type="GO" id="GO:0004519">
    <property type="term" value="F:endonuclease activity"/>
    <property type="evidence" value="ECO:0007669"/>
    <property type="project" value="UniProtKB-KW"/>
</dbReference>
<evidence type="ECO:0000313" key="3">
    <source>
        <dbReference type="EMBL" id="RIJ48187.1"/>
    </source>
</evidence>
<keyword evidence="3" id="KW-0378">Hydrolase</keyword>